<sequence length="175" mass="19993">MKKCRKEGKDWIPKALLAYRTTPSAVLDGHSPDELFLGRRMRTKISLVHPSNQKMPKVDLKSNKANWLPATIIERVDNSSTYRADVPILHRAVHRHANQIRRRFPVELETPQIGQANGNILAGDQKNRTPIKVIEKAKSPIGQIQNAPRRSARDKRAPQRMDMDPSKPKYDLVRP</sequence>
<reference evidence="2 3" key="1">
    <citation type="submission" date="2024-10" db="EMBL/GenBank/DDBJ databases">
        <authorList>
            <person name="Kim D."/>
        </authorList>
    </citation>
    <scope>NUCLEOTIDE SEQUENCE [LARGE SCALE GENOMIC DNA]</scope>
    <source>
        <strain evidence="2">BH-2024</strain>
    </source>
</reference>
<comment type="caution">
    <text evidence="2">The sequence shown here is derived from an EMBL/GenBank/DDBJ whole genome shotgun (WGS) entry which is preliminary data.</text>
</comment>
<dbReference type="Proteomes" id="UP001620626">
    <property type="component" value="Unassembled WGS sequence"/>
</dbReference>
<organism evidence="2 3">
    <name type="scientific">Heterodera trifolii</name>
    <dbReference type="NCBI Taxonomy" id="157864"/>
    <lineage>
        <taxon>Eukaryota</taxon>
        <taxon>Metazoa</taxon>
        <taxon>Ecdysozoa</taxon>
        <taxon>Nematoda</taxon>
        <taxon>Chromadorea</taxon>
        <taxon>Rhabditida</taxon>
        <taxon>Tylenchina</taxon>
        <taxon>Tylenchomorpha</taxon>
        <taxon>Tylenchoidea</taxon>
        <taxon>Heteroderidae</taxon>
        <taxon>Heteroderinae</taxon>
        <taxon>Heterodera</taxon>
    </lineage>
</organism>
<evidence type="ECO:0000313" key="2">
    <source>
        <dbReference type="EMBL" id="KAL3077881.1"/>
    </source>
</evidence>
<feature type="compositionally biased region" description="Basic and acidic residues" evidence="1">
    <location>
        <begin position="154"/>
        <end position="175"/>
    </location>
</feature>
<evidence type="ECO:0000313" key="3">
    <source>
        <dbReference type="Proteomes" id="UP001620626"/>
    </source>
</evidence>
<proteinExistence type="predicted"/>
<name>A0ABD2IFI0_9BILA</name>
<keyword evidence="3" id="KW-1185">Reference proteome</keyword>
<evidence type="ECO:0000256" key="1">
    <source>
        <dbReference type="SAM" id="MobiDB-lite"/>
    </source>
</evidence>
<gene>
    <name evidence="2" type="ORF">niasHT_031260</name>
</gene>
<dbReference type="AlphaFoldDB" id="A0ABD2IFI0"/>
<protein>
    <submittedName>
        <fullName evidence="2">Uncharacterized protein</fullName>
    </submittedName>
</protein>
<accession>A0ABD2IFI0</accession>
<dbReference type="EMBL" id="JBICBT010001217">
    <property type="protein sequence ID" value="KAL3077881.1"/>
    <property type="molecule type" value="Genomic_DNA"/>
</dbReference>
<feature type="region of interest" description="Disordered" evidence="1">
    <location>
        <begin position="137"/>
        <end position="175"/>
    </location>
</feature>